<dbReference type="InterPro" id="IPR036852">
    <property type="entry name" value="Peptidase_S8/S53_dom_sf"/>
</dbReference>
<evidence type="ECO:0000256" key="14">
    <source>
        <dbReference type="SAM" id="MobiDB-lite"/>
    </source>
</evidence>
<keyword evidence="10" id="KW-1015">Disulfide bond</keyword>
<dbReference type="Proteomes" id="UP000035681">
    <property type="component" value="Unplaced"/>
</dbReference>
<dbReference type="InterPro" id="IPR002884">
    <property type="entry name" value="P_dom"/>
</dbReference>
<evidence type="ECO:0000313" key="17">
    <source>
        <dbReference type="WBParaSite" id="TCONS_00008241.p1"/>
    </source>
</evidence>
<dbReference type="InterPro" id="IPR008979">
    <property type="entry name" value="Galactose-bd-like_sf"/>
</dbReference>
<dbReference type="Pfam" id="PF00082">
    <property type="entry name" value="Peptidase_S8"/>
    <property type="match status" value="1"/>
</dbReference>
<keyword evidence="4" id="KW-0165">Cleavage on pair of basic residues</keyword>
<keyword evidence="16" id="KW-1185">Reference proteome</keyword>
<dbReference type="SUPFAM" id="SSF54897">
    <property type="entry name" value="Protease propeptides/inhibitors"/>
    <property type="match status" value="1"/>
</dbReference>
<keyword evidence="8" id="KW-0106">Calcium</keyword>
<dbReference type="InterPro" id="IPR022398">
    <property type="entry name" value="Peptidase_S8_His-AS"/>
</dbReference>
<evidence type="ECO:0000256" key="1">
    <source>
        <dbReference type="ARBA" id="ARBA00001913"/>
    </source>
</evidence>
<organism evidence="16 17">
    <name type="scientific">Strongyloides stercoralis</name>
    <name type="common">Threadworm</name>
    <dbReference type="NCBI Taxonomy" id="6248"/>
    <lineage>
        <taxon>Eukaryota</taxon>
        <taxon>Metazoa</taxon>
        <taxon>Ecdysozoa</taxon>
        <taxon>Nematoda</taxon>
        <taxon>Chromadorea</taxon>
        <taxon>Rhabditida</taxon>
        <taxon>Tylenchina</taxon>
        <taxon>Panagrolaimomorpha</taxon>
        <taxon>Strongyloidoidea</taxon>
        <taxon>Strongyloididae</taxon>
        <taxon>Strongyloides</taxon>
    </lineage>
</organism>
<dbReference type="InterPro" id="IPR034182">
    <property type="entry name" value="Kexin/furin"/>
</dbReference>
<protein>
    <submittedName>
        <fullName evidence="17">P/Homo B domain-containing protein</fullName>
    </submittedName>
</protein>
<keyword evidence="9" id="KW-0865">Zymogen</keyword>
<dbReference type="AlphaFoldDB" id="A0AAF5D8F6"/>
<evidence type="ECO:0000256" key="4">
    <source>
        <dbReference type="ARBA" id="ARBA00022685"/>
    </source>
</evidence>
<evidence type="ECO:0000256" key="13">
    <source>
        <dbReference type="PROSITE-ProRule" id="PRU01240"/>
    </source>
</evidence>
<accession>A0AAF5D8F6</accession>
<dbReference type="PRINTS" id="PR00723">
    <property type="entry name" value="SUBTILISIN"/>
</dbReference>
<dbReference type="GO" id="GO:0016486">
    <property type="term" value="P:peptide hormone processing"/>
    <property type="evidence" value="ECO:0007669"/>
    <property type="project" value="TreeGrafter"/>
</dbReference>
<feature type="active site" description="Charge relay system" evidence="12 13">
    <location>
        <position position="477"/>
    </location>
</feature>
<comment type="cofactor">
    <cofactor evidence="1">
        <name>Ca(2+)</name>
        <dbReference type="ChEBI" id="CHEBI:29108"/>
    </cofactor>
</comment>
<feature type="domain" description="P/Homo B" evidence="15">
    <location>
        <begin position="552"/>
        <end position="685"/>
    </location>
</feature>
<dbReference type="Pfam" id="PF01483">
    <property type="entry name" value="P_proprotein"/>
    <property type="match status" value="1"/>
</dbReference>
<dbReference type="PANTHER" id="PTHR42884:SF3">
    <property type="entry name" value="FURIN-LIKE PROTEASE 1, ISOFORMS 1_1-X_2"/>
    <property type="match status" value="1"/>
</dbReference>
<dbReference type="GO" id="GO:0005802">
    <property type="term" value="C:trans-Golgi network"/>
    <property type="evidence" value="ECO:0007669"/>
    <property type="project" value="TreeGrafter"/>
</dbReference>
<dbReference type="Gene3D" id="3.30.70.850">
    <property type="entry name" value="Peptidase S8, pro-domain"/>
    <property type="match status" value="1"/>
</dbReference>
<evidence type="ECO:0000256" key="12">
    <source>
        <dbReference type="PIRSR" id="PIRSR615500-1"/>
    </source>
</evidence>
<evidence type="ECO:0000313" key="16">
    <source>
        <dbReference type="Proteomes" id="UP000035681"/>
    </source>
</evidence>
<evidence type="ECO:0000256" key="2">
    <source>
        <dbReference type="ARBA" id="ARBA00005325"/>
    </source>
</evidence>
<evidence type="ECO:0000256" key="3">
    <source>
        <dbReference type="ARBA" id="ARBA00022670"/>
    </source>
</evidence>
<dbReference type="PANTHER" id="PTHR42884">
    <property type="entry name" value="PROPROTEIN CONVERTASE SUBTILISIN/KEXIN-RELATED"/>
    <property type="match status" value="1"/>
</dbReference>
<dbReference type="GO" id="GO:0000139">
    <property type="term" value="C:Golgi membrane"/>
    <property type="evidence" value="ECO:0007669"/>
    <property type="project" value="TreeGrafter"/>
</dbReference>
<keyword evidence="6 13" id="KW-0378">Hydrolase</keyword>
<dbReference type="InterPro" id="IPR023828">
    <property type="entry name" value="Peptidase_S8_Ser-AS"/>
</dbReference>
<dbReference type="SUPFAM" id="SSF49785">
    <property type="entry name" value="Galactose-binding domain-like"/>
    <property type="match status" value="1"/>
</dbReference>
<keyword evidence="7 13" id="KW-0720">Serine protease</keyword>
<comment type="similarity">
    <text evidence="2">Belongs to the peptidase S8 family. Furin subfamily.</text>
</comment>
<keyword evidence="5" id="KW-0732">Signal</keyword>
<dbReference type="FunFam" id="3.40.50.200:FF:000001">
    <property type="entry name" value="Furin 2, isoform B"/>
    <property type="match status" value="1"/>
</dbReference>
<evidence type="ECO:0000256" key="6">
    <source>
        <dbReference type="ARBA" id="ARBA00022801"/>
    </source>
</evidence>
<evidence type="ECO:0000256" key="10">
    <source>
        <dbReference type="ARBA" id="ARBA00023157"/>
    </source>
</evidence>
<evidence type="ECO:0000259" key="15">
    <source>
        <dbReference type="PROSITE" id="PS51829"/>
    </source>
</evidence>
<feature type="compositionally biased region" description="Basic and acidic residues" evidence="14">
    <location>
        <begin position="284"/>
        <end position="300"/>
    </location>
</feature>
<sequence>MLRSLFNSGKRRIKMVKKDEDKLKKEVKPISYSSTHLSNVSLYKKFPIILLMVVFLTVYNDIYQGGFTVFVGASVISEDGVVRGYSYSQIYKNEFAVKIIGGSQDPTKADKLAVKHNLINLGPVIDGSDYFLFKNPSIRQRSRRKGRSLNTATLSKEDDVVWMEQQVSKKRVKRGYNSQSVSILSPKLRLLSKKGPLNVYDDENDDESEKGISKNLNPNDPLWNDMWYLHRSDDKPEFKDHNVKEAWALGYTGNGVVVTILDDGVEYEHPDIKPNYDPKASYDVNDRDPDPTPRYEYTDENRHGTRCAGEVAAVYNNSFCITGVAYNAKIGGIRMLDGEVTDAVEAKSLSYNIQHIDIYSASWGPDDDGKTVDGPGKLTREAFENGIKNGRGGLGSIFIWASGNGGKDGDSCNCDGYTNSIYTLSISSASENGHIPWYSEACSSTLATTYSSGSNDERMIVTTDLHHSCTKGHTGTSASAPIAAGIVALTLEANPKLTWRDIQHIVVQTAKPDGLLSDDWVTNGAKRNVSHSFGYGLLDAGAMVKKATKWKTVPRQRRCKITYPARYKIIPNNKRIVLLQHTSACSNTENHVRFLEHVQAIITLTAPKRGDIQVFLTSPRGTRSKLLQKRTRDSSRVGFREWAFMTTHSWGEMSEGTWSLEIENGGWDEAELQRWDLVFYGTYEEIGEYGSGDGKKPIGSHVTLRSADSAKTLTKISSSHNFNIIQVILSLFYYILIRRII</sequence>
<dbReference type="CDD" id="cd04059">
    <property type="entry name" value="Peptidases_S8_Protein_convertases_Kexins_Furin-like"/>
    <property type="match status" value="1"/>
</dbReference>
<dbReference type="FunFam" id="2.60.120.260:FF:000006">
    <property type="entry name" value="Proprotein convertase subtilisin/kexin type 5"/>
    <property type="match status" value="1"/>
</dbReference>
<evidence type="ECO:0000256" key="8">
    <source>
        <dbReference type="ARBA" id="ARBA00022837"/>
    </source>
</evidence>
<dbReference type="InterPro" id="IPR015500">
    <property type="entry name" value="Peptidase_S8_subtilisin-rel"/>
</dbReference>
<keyword evidence="3 13" id="KW-0645">Protease</keyword>
<feature type="active site" description="Charge relay system" evidence="12 13">
    <location>
        <position position="262"/>
    </location>
</feature>
<evidence type="ECO:0000256" key="9">
    <source>
        <dbReference type="ARBA" id="ARBA00023145"/>
    </source>
</evidence>
<reference evidence="17" key="1">
    <citation type="submission" date="2024-02" db="UniProtKB">
        <authorList>
            <consortium name="WormBaseParasite"/>
        </authorList>
    </citation>
    <scope>IDENTIFICATION</scope>
</reference>
<dbReference type="InterPro" id="IPR032815">
    <property type="entry name" value="S8_pro-domain"/>
</dbReference>
<evidence type="ECO:0000256" key="5">
    <source>
        <dbReference type="ARBA" id="ARBA00022729"/>
    </source>
</evidence>
<dbReference type="Gene3D" id="2.60.120.260">
    <property type="entry name" value="Galactose-binding domain-like"/>
    <property type="match status" value="1"/>
</dbReference>
<dbReference type="Pfam" id="PF16470">
    <property type="entry name" value="S8_pro-domain"/>
    <property type="match status" value="1"/>
</dbReference>
<dbReference type="PROSITE" id="PS51829">
    <property type="entry name" value="P_HOMO_B"/>
    <property type="match status" value="1"/>
</dbReference>
<feature type="region of interest" description="Disordered" evidence="14">
    <location>
        <begin position="271"/>
        <end position="300"/>
    </location>
</feature>
<dbReference type="PROSITE" id="PS00138">
    <property type="entry name" value="SUBTILASE_SER"/>
    <property type="match status" value="1"/>
</dbReference>
<dbReference type="PROSITE" id="PS00137">
    <property type="entry name" value="SUBTILASE_HIS"/>
    <property type="match status" value="1"/>
</dbReference>
<evidence type="ECO:0000256" key="11">
    <source>
        <dbReference type="ARBA" id="ARBA00023180"/>
    </source>
</evidence>
<name>A0AAF5D8F6_STRER</name>
<dbReference type="InterPro" id="IPR023827">
    <property type="entry name" value="Peptidase_S8_Asp-AS"/>
</dbReference>
<feature type="active site" description="Charge relay system" evidence="12 13">
    <location>
        <position position="303"/>
    </location>
</feature>
<dbReference type="SUPFAM" id="SSF52743">
    <property type="entry name" value="Subtilisin-like"/>
    <property type="match status" value="1"/>
</dbReference>
<dbReference type="Gene3D" id="3.40.50.200">
    <property type="entry name" value="Peptidase S8/S53 domain"/>
    <property type="match status" value="1"/>
</dbReference>
<dbReference type="PROSITE" id="PS00136">
    <property type="entry name" value="SUBTILASE_ASP"/>
    <property type="match status" value="1"/>
</dbReference>
<dbReference type="PROSITE" id="PS51892">
    <property type="entry name" value="SUBTILASE"/>
    <property type="match status" value="1"/>
</dbReference>
<dbReference type="InterPro" id="IPR000209">
    <property type="entry name" value="Peptidase_S8/S53_dom"/>
</dbReference>
<dbReference type="InterPro" id="IPR038466">
    <property type="entry name" value="S8_pro-domain_sf"/>
</dbReference>
<keyword evidence="11" id="KW-0325">Glycoprotein</keyword>
<dbReference type="WBParaSite" id="TCONS_00008241.p1">
    <property type="protein sequence ID" value="TCONS_00008241.p1"/>
    <property type="gene ID" value="XLOC_006203"/>
</dbReference>
<proteinExistence type="inferred from homology"/>
<dbReference type="GO" id="GO:0004252">
    <property type="term" value="F:serine-type endopeptidase activity"/>
    <property type="evidence" value="ECO:0007669"/>
    <property type="project" value="UniProtKB-UniRule"/>
</dbReference>
<evidence type="ECO:0000256" key="7">
    <source>
        <dbReference type="ARBA" id="ARBA00022825"/>
    </source>
</evidence>